<name>A0A072VJR2_MEDTR</name>
<dbReference type="EMBL" id="PSQE01000001">
    <property type="protein sequence ID" value="RHN79374.1"/>
    <property type="molecule type" value="Genomic_DNA"/>
</dbReference>
<reference evidence="3" key="4">
    <citation type="journal article" date="2018" name="Nat. Plants">
        <title>Whole-genome landscape of Medicago truncatula symbiotic genes.</title>
        <authorList>
            <person name="Pecrix Y."/>
            <person name="Gamas P."/>
            <person name="Carrere S."/>
        </authorList>
    </citation>
    <scope>NUCLEOTIDE SEQUENCE</scope>
    <source>
        <tissue evidence="3">Leaves</tissue>
    </source>
</reference>
<dbReference type="KEGG" id="mtr:25483642"/>
<keyword evidence="5" id="KW-1185">Reference proteome</keyword>
<reference evidence="2 5" key="2">
    <citation type="journal article" date="2014" name="BMC Genomics">
        <title>An improved genome release (version Mt4.0) for the model legume Medicago truncatula.</title>
        <authorList>
            <person name="Tang H."/>
            <person name="Krishnakumar V."/>
            <person name="Bidwell S."/>
            <person name="Rosen B."/>
            <person name="Chan A."/>
            <person name="Zhou S."/>
            <person name="Gentzbittel L."/>
            <person name="Childs K.L."/>
            <person name="Yandell M."/>
            <person name="Gundlach H."/>
            <person name="Mayer K.F."/>
            <person name="Schwartz D.C."/>
            <person name="Town C.D."/>
        </authorList>
    </citation>
    <scope>GENOME REANNOTATION</scope>
    <source>
        <strain evidence="2">A17</strain>
        <strain evidence="4 5">cv. Jemalong A17</strain>
    </source>
</reference>
<dbReference type="PROSITE" id="PS50181">
    <property type="entry name" value="FBOX"/>
    <property type="match status" value="1"/>
</dbReference>
<dbReference type="PANTHER" id="PTHR31672:SF13">
    <property type="entry name" value="F-BOX PROTEIN CPR30-LIKE"/>
    <property type="match status" value="1"/>
</dbReference>
<dbReference type="AlphaFoldDB" id="A0A072VJR2"/>
<dbReference type="SUPFAM" id="SSF81383">
    <property type="entry name" value="F-box domain"/>
    <property type="match status" value="1"/>
</dbReference>
<reference evidence="4" key="3">
    <citation type="submission" date="2015-04" db="UniProtKB">
        <authorList>
            <consortium name="EnsemblPlants"/>
        </authorList>
    </citation>
    <scope>IDENTIFICATION</scope>
    <source>
        <strain evidence="4">cv. Jemalong A17</strain>
    </source>
</reference>
<dbReference type="InterPro" id="IPR050796">
    <property type="entry name" value="SCF_F-box_component"/>
</dbReference>
<evidence type="ECO:0000313" key="3">
    <source>
        <dbReference type="EMBL" id="RHN79374.1"/>
    </source>
</evidence>
<dbReference type="Pfam" id="PF08268">
    <property type="entry name" value="FBA_3"/>
    <property type="match status" value="1"/>
</dbReference>
<dbReference type="Gramene" id="rna3158">
    <property type="protein sequence ID" value="RHN79374.1"/>
    <property type="gene ID" value="gene3158"/>
</dbReference>
<evidence type="ECO:0000313" key="5">
    <source>
        <dbReference type="Proteomes" id="UP000002051"/>
    </source>
</evidence>
<dbReference type="Proteomes" id="UP000265566">
    <property type="component" value="Chromosome 1"/>
</dbReference>
<dbReference type="OrthoDB" id="765391at2759"/>
<organism evidence="2 5">
    <name type="scientific">Medicago truncatula</name>
    <name type="common">Barrel medic</name>
    <name type="synonym">Medicago tribuloides</name>
    <dbReference type="NCBI Taxonomy" id="3880"/>
    <lineage>
        <taxon>Eukaryota</taxon>
        <taxon>Viridiplantae</taxon>
        <taxon>Streptophyta</taxon>
        <taxon>Embryophyta</taxon>
        <taxon>Tracheophyta</taxon>
        <taxon>Spermatophyta</taxon>
        <taxon>Magnoliopsida</taxon>
        <taxon>eudicotyledons</taxon>
        <taxon>Gunneridae</taxon>
        <taxon>Pentapetalae</taxon>
        <taxon>rosids</taxon>
        <taxon>fabids</taxon>
        <taxon>Fabales</taxon>
        <taxon>Fabaceae</taxon>
        <taxon>Papilionoideae</taxon>
        <taxon>50 kb inversion clade</taxon>
        <taxon>NPAAA clade</taxon>
        <taxon>Hologalegina</taxon>
        <taxon>IRL clade</taxon>
        <taxon>Trifolieae</taxon>
        <taxon>Medicago</taxon>
    </lineage>
</organism>
<dbReference type="Proteomes" id="UP000002051">
    <property type="component" value="Unassembled WGS sequence"/>
</dbReference>
<dbReference type="SMART" id="SM00256">
    <property type="entry name" value="FBOX"/>
    <property type="match status" value="1"/>
</dbReference>
<dbReference type="InterPro" id="IPR001810">
    <property type="entry name" value="F-box_dom"/>
</dbReference>
<protein>
    <submittedName>
        <fullName evidence="2">Galactose oxidase</fullName>
    </submittedName>
    <submittedName>
        <fullName evidence="3">Putative F-box domain-containing protein</fullName>
    </submittedName>
</protein>
<dbReference type="EnsemblPlants" id="KEH41831">
    <property type="protein sequence ID" value="KEH41831"/>
    <property type="gene ID" value="MTR_1g055135"/>
</dbReference>
<proteinExistence type="predicted"/>
<dbReference type="InterPro" id="IPR013187">
    <property type="entry name" value="F-box-assoc_dom_typ3"/>
</dbReference>
<dbReference type="NCBIfam" id="TIGR01640">
    <property type="entry name" value="F_box_assoc_1"/>
    <property type="match status" value="1"/>
</dbReference>
<feature type="domain" description="F-box" evidence="1">
    <location>
        <begin position="7"/>
        <end position="57"/>
    </location>
</feature>
<evidence type="ECO:0000313" key="2">
    <source>
        <dbReference type="EMBL" id="KEH41831.1"/>
    </source>
</evidence>
<dbReference type="HOGENOM" id="CLU_027176_3_0_1"/>
<dbReference type="EMBL" id="CM001217">
    <property type="protein sequence ID" value="KEH41831.1"/>
    <property type="molecule type" value="Genomic_DNA"/>
</dbReference>
<evidence type="ECO:0000313" key="4">
    <source>
        <dbReference type="EnsemblPlants" id="KEH41831"/>
    </source>
</evidence>
<dbReference type="Gene3D" id="1.20.1280.50">
    <property type="match status" value="1"/>
</dbReference>
<sequence>MAAEADADQPPYLPDELITKILVRLPVKSLIRFKSVCKLWFSLISDSHFANSHFQLTSSTHTRRILFITGIPEFRSIALDSLFTSDSAPALLNPNFDLPKSHFDLKVIGSCRGFILLECFSNIYVWNPSTGVHRQIPSPPPNYSRLNFYGFGYDESRDDYLVVLVSYDCIPYSHDVLSRIWIFSMRANVCNEIVSPAHLPFYSELSPFAYSVVESVFNGAIHWLAIRHDVCEYVIVSFHLIERILLEIPLPDDHDDDIEYGSTDCSLWVFRGFLSLWVMRDEDKVDIWVMKEYKVQSSWSKTLVFDLHTISYISLVCCTKSGDIVGTDGCTGLVRYDNEGEFLEHNDYCKDSENGFGLVVYTESLLSLPSDIEQA</sequence>
<gene>
    <name evidence="4" type="primary">25483642</name>
    <name evidence="2" type="ordered locus">MTR_1g055135</name>
    <name evidence="3" type="ORF">MtrunA17_Chr1g0176661</name>
</gene>
<reference evidence="2 5" key="1">
    <citation type="journal article" date="2011" name="Nature">
        <title>The Medicago genome provides insight into the evolution of rhizobial symbioses.</title>
        <authorList>
            <person name="Young N.D."/>
            <person name="Debelle F."/>
            <person name="Oldroyd G.E."/>
            <person name="Geurts R."/>
            <person name="Cannon S.B."/>
            <person name="Udvardi M.K."/>
            <person name="Benedito V.A."/>
            <person name="Mayer K.F."/>
            <person name="Gouzy J."/>
            <person name="Schoof H."/>
            <person name="Van de Peer Y."/>
            <person name="Proost S."/>
            <person name="Cook D.R."/>
            <person name="Meyers B.C."/>
            <person name="Spannagl M."/>
            <person name="Cheung F."/>
            <person name="De Mita S."/>
            <person name="Krishnakumar V."/>
            <person name="Gundlach H."/>
            <person name="Zhou S."/>
            <person name="Mudge J."/>
            <person name="Bharti A.K."/>
            <person name="Murray J.D."/>
            <person name="Naoumkina M.A."/>
            <person name="Rosen B."/>
            <person name="Silverstein K.A."/>
            <person name="Tang H."/>
            <person name="Rombauts S."/>
            <person name="Zhao P.X."/>
            <person name="Zhou P."/>
            <person name="Barbe V."/>
            <person name="Bardou P."/>
            <person name="Bechner M."/>
            <person name="Bellec A."/>
            <person name="Berger A."/>
            <person name="Berges H."/>
            <person name="Bidwell S."/>
            <person name="Bisseling T."/>
            <person name="Choisne N."/>
            <person name="Couloux A."/>
            <person name="Denny R."/>
            <person name="Deshpande S."/>
            <person name="Dai X."/>
            <person name="Doyle J.J."/>
            <person name="Dudez A.M."/>
            <person name="Farmer A.D."/>
            <person name="Fouteau S."/>
            <person name="Franken C."/>
            <person name="Gibelin C."/>
            <person name="Gish J."/>
            <person name="Goldstein S."/>
            <person name="Gonzalez A.J."/>
            <person name="Green P.J."/>
            <person name="Hallab A."/>
            <person name="Hartog M."/>
            <person name="Hua A."/>
            <person name="Humphray S.J."/>
            <person name="Jeong D.H."/>
            <person name="Jing Y."/>
            <person name="Jocker A."/>
            <person name="Kenton S.M."/>
            <person name="Kim D.J."/>
            <person name="Klee K."/>
            <person name="Lai H."/>
            <person name="Lang C."/>
            <person name="Lin S."/>
            <person name="Macmil S.L."/>
            <person name="Magdelenat G."/>
            <person name="Matthews L."/>
            <person name="McCorrison J."/>
            <person name="Monaghan E.L."/>
            <person name="Mun J.H."/>
            <person name="Najar F.Z."/>
            <person name="Nicholson C."/>
            <person name="Noirot C."/>
            <person name="O'Bleness M."/>
            <person name="Paule C.R."/>
            <person name="Poulain J."/>
            <person name="Prion F."/>
            <person name="Qin B."/>
            <person name="Qu C."/>
            <person name="Retzel E.F."/>
            <person name="Riddle C."/>
            <person name="Sallet E."/>
            <person name="Samain S."/>
            <person name="Samson N."/>
            <person name="Sanders I."/>
            <person name="Saurat O."/>
            <person name="Scarpelli C."/>
            <person name="Schiex T."/>
            <person name="Segurens B."/>
            <person name="Severin A.J."/>
            <person name="Sherrier D.J."/>
            <person name="Shi R."/>
            <person name="Sims S."/>
            <person name="Singer S.R."/>
            <person name="Sinharoy S."/>
            <person name="Sterck L."/>
            <person name="Viollet A."/>
            <person name="Wang B.B."/>
            <person name="Wang K."/>
            <person name="Wang M."/>
            <person name="Wang X."/>
            <person name="Warfsmann J."/>
            <person name="Weissenbach J."/>
            <person name="White D.D."/>
            <person name="White J.D."/>
            <person name="Wiley G.B."/>
            <person name="Wincker P."/>
            <person name="Xing Y."/>
            <person name="Yang L."/>
            <person name="Yao Z."/>
            <person name="Ying F."/>
            <person name="Zhai J."/>
            <person name="Zhou L."/>
            <person name="Zuber A."/>
            <person name="Denarie J."/>
            <person name="Dixon R.A."/>
            <person name="May G.D."/>
            <person name="Schwartz D.C."/>
            <person name="Rogers J."/>
            <person name="Quetier F."/>
            <person name="Town C.D."/>
            <person name="Roe B.A."/>
        </authorList>
    </citation>
    <scope>NUCLEOTIDE SEQUENCE [LARGE SCALE GENOMIC DNA]</scope>
    <source>
        <strain evidence="2">A17</strain>
        <strain evidence="4 5">cv. Jemalong A17</strain>
    </source>
</reference>
<accession>A0A072VJR2</accession>
<evidence type="ECO:0000259" key="1">
    <source>
        <dbReference type="PROSITE" id="PS50181"/>
    </source>
</evidence>
<dbReference type="PANTHER" id="PTHR31672">
    <property type="entry name" value="BNACNNG10540D PROTEIN"/>
    <property type="match status" value="1"/>
</dbReference>
<dbReference type="CDD" id="cd22157">
    <property type="entry name" value="F-box_AtFBW1-like"/>
    <property type="match status" value="1"/>
</dbReference>
<dbReference type="Pfam" id="PF00646">
    <property type="entry name" value="F-box"/>
    <property type="match status" value="1"/>
</dbReference>
<dbReference type="STRING" id="3880.A0A072VJR2"/>
<dbReference type="InterPro" id="IPR017451">
    <property type="entry name" value="F-box-assoc_interact_dom"/>
</dbReference>
<dbReference type="InterPro" id="IPR036047">
    <property type="entry name" value="F-box-like_dom_sf"/>
</dbReference>